<dbReference type="InterPro" id="IPR009864">
    <property type="entry name" value="RAP1_Plasmodium"/>
</dbReference>
<feature type="chain" id="PRO_5008381237" evidence="3">
    <location>
        <begin position="22"/>
        <end position="768"/>
    </location>
</feature>
<feature type="compositionally biased region" description="Basic and acidic residues" evidence="2">
    <location>
        <begin position="159"/>
        <end position="172"/>
    </location>
</feature>
<evidence type="ECO:0000256" key="3">
    <source>
        <dbReference type="SAM" id="SignalP"/>
    </source>
</evidence>
<name>A0A1A8X0Q2_PLAOA</name>
<feature type="compositionally biased region" description="Polar residues" evidence="2">
    <location>
        <begin position="138"/>
        <end position="158"/>
    </location>
</feature>
<evidence type="ECO:0000313" key="5">
    <source>
        <dbReference type="Proteomes" id="UP000078546"/>
    </source>
</evidence>
<evidence type="ECO:0000256" key="1">
    <source>
        <dbReference type="SAM" id="Coils"/>
    </source>
</evidence>
<evidence type="ECO:0000313" key="4">
    <source>
        <dbReference type="EMBL" id="SBS97739.1"/>
    </source>
</evidence>
<feature type="signal peptide" evidence="3">
    <location>
        <begin position="1"/>
        <end position="21"/>
    </location>
</feature>
<feature type="region of interest" description="Disordered" evidence="2">
    <location>
        <begin position="138"/>
        <end position="189"/>
    </location>
</feature>
<reference evidence="5" key="1">
    <citation type="submission" date="2016-05" db="EMBL/GenBank/DDBJ databases">
        <authorList>
            <person name="Naeem Raeece"/>
        </authorList>
    </citation>
    <scope>NUCLEOTIDE SEQUENCE [LARGE SCALE GENOMIC DNA]</scope>
</reference>
<keyword evidence="1" id="KW-0175">Coiled coil</keyword>
<keyword evidence="3" id="KW-0732">Signal</keyword>
<dbReference type="EMBL" id="FLQV01000747">
    <property type="protein sequence ID" value="SBS97739.1"/>
    <property type="molecule type" value="Genomic_DNA"/>
</dbReference>
<proteinExistence type="predicted"/>
<feature type="compositionally biased region" description="Low complexity" evidence="2">
    <location>
        <begin position="93"/>
        <end position="108"/>
    </location>
</feature>
<evidence type="ECO:0000256" key="2">
    <source>
        <dbReference type="SAM" id="MobiDB-lite"/>
    </source>
</evidence>
<feature type="coiled-coil region" evidence="1">
    <location>
        <begin position="206"/>
        <end position="273"/>
    </location>
</feature>
<dbReference type="Proteomes" id="UP000078546">
    <property type="component" value="Unassembled WGS sequence"/>
</dbReference>
<dbReference type="AlphaFoldDB" id="A0A1A8X0Q2"/>
<gene>
    <name evidence="4" type="ORF">POVCU1_040560</name>
</gene>
<feature type="region of interest" description="Disordered" evidence="2">
    <location>
        <begin position="69"/>
        <end position="108"/>
    </location>
</feature>
<organism evidence="4 5">
    <name type="scientific">Plasmodium ovale curtisi</name>
    <dbReference type="NCBI Taxonomy" id="864141"/>
    <lineage>
        <taxon>Eukaryota</taxon>
        <taxon>Sar</taxon>
        <taxon>Alveolata</taxon>
        <taxon>Apicomplexa</taxon>
        <taxon>Aconoidasida</taxon>
        <taxon>Haemosporida</taxon>
        <taxon>Plasmodiidae</taxon>
        <taxon>Plasmodium</taxon>
        <taxon>Plasmodium (Plasmodium)</taxon>
    </lineage>
</organism>
<accession>A0A1A8X0Q2</accession>
<protein>
    <submittedName>
        <fullName evidence="4">Rhoptry-associated protein 1</fullName>
    </submittedName>
</protein>
<feature type="compositionally biased region" description="Low complexity" evidence="2">
    <location>
        <begin position="173"/>
        <end position="189"/>
    </location>
</feature>
<sequence>MMKVSCLAILLHATFYNLSSCLNVHGDRRLEIFPKQDDKGAWSNYEDENFFNKWMKNVANFSFFESKSARDGAGDGTSTSGGSIGTNSNLSKSTGNLSTDSGGSSSNNGTNDALFGGYNNSGKDSNLYGDWNFMNTGNNANKGSSGPKSTSSELSTGSDENKKTDAGLEKSSESVSSSSSSKSTGSTGSKTAFRDELFEFVSQHPMEKRIKEINILRNEYAKLKAESDEMLDKEQKEIAENRKEEKEKVDKENEHLIEEKEFDEDEAEFVKKKFTDTEIKGGFSEFMSNLNPFKKELKPLKREISTIKYTPDITLDVENIMRSFGITHKYEPYTKVQLFTCPNNNFLFDTLDSLRNEISYTKDHEITGKIFDHNKECLKNFGLLDFELPDNKTKFGTVIGSLGEYRVRLYEIESDLLKYHPDFDYITLADDYKLQKMEISYLENLNFCLLNPKTLEDFLKKEEIMNLIGTDPKIYYAQFTKFMTESITCHIESLIYDDLDSSQDTKLVLKNVKSKLFVLQNGLSYKSRRLVNKIFNEIQKNPDVVMEKLSWIYDNIYTIKRDYTFFAFKGVCDKYVTHHNIFNSIYSMMTYMLEYFIYFSSCFKNVTIYNAIVSGIHEQMKNLMKLMPRKSVLTDVHFQALLQKNNKKITRKDYVETDYDPTVKAFALTEIEREPMVSVINAFFEAKKKELSHKIAQMKLDLLSLTNDELKIPNDNSPNSKLAAKLIRIYKGEIKKFFKEMKADYIYILKARYKSHYKRNYLLFKRLE</sequence>
<dbReference type="Pfam" id="PF07218">
    <property type="entry name" value="RAP1"/>
    <property type="match status" value="1"/>
</dbReference>